<accession>A0AAW7Z7A0</accession>
<evidence type="ECO:0000256" key="1">
    <source>
        <dbReference type="SAM" id="MobiDB-lite"/>
    </source>
</evidence>
<gene>
    <name evidence="2" type="ORF">Q4527_12355</name>
</gene>
<protein>
    <submittedName>
        <fullName evidence="2">Uncharacterized protein</fullName>
    </submittedName>
</protein>
<evidence type="ECO:0000313" key="3">
    <source>
        <dbReference type="Proteomes" id="UP001170717"/>
    </source>
</evidence>
<dbReference type="Proteomes" id="UP001170717">
    <property type="component" value="Unassembled WGS sequence"/>
</dbReference>
<feature type="compositionally biased region" description="Polar residues" evidence="1">
    <location>
        <begin position="222"/>
        <end position="244"/>
    </location>
</feature>
<proteinExistence type="predicted"/>
<evidence type="ECO:0000313" key="2">
    <source>
        <dbReference type="EMBL" id="MDO6578192.1"/>
    </source>
</evidence>
<dbReference type="AlphaFoldDB" id="A0AAW7Z7A0"/>
<reference evidence="2" key="1">
    <citation type="submission" date="2023-07" db="EMBL/GenBank/DDBJ databases">
        <title>Genome content predicts the carbon catabolic preferences of heterotrophic bacteria.</title>
        <authorList>
            <person name="Gralka M."/>
        </authorList>
    </citation>
    <scope>NUCLEOTIDE SEQUENCE</scope>
    <source>
        <strain evidence="2">F2M12</strain>
    </source>
</reference>
<dbReference type="RefSeq" id="WP_303538523.1">
    <property type="nucleotide sequence ID" value="NZ_JAUOQI010000007.1"/>
</dbReference>
<organism evidence="2 3">
    <name type="scientific">Alteromonas stellipolaris</name>
    <dbReference type="NCBI Taxonomy" id="233316"/>
    <lineage>
        <taxon>Bacteria</taxon>
        <taxon>Pseudomonadati</taxon>
        <taxon>Pseudomonadota</taxon>
        <taxon>Gammaproteobacteria</taxon>
        <taxon>Alteromonadales</taxon>
        <taxon>Alteromonadaceae</taxon>
        <taxon>Alteromonas/Salinimonas group</taxon>
        <taxon>Alteromonas</taxon>
    </lineage>
</organism>
<name>A0AAW7Z7A0_9ALTE</name>
<comment type="caution">
    <text evidence="2">The sequence shown here is derived from an EMBL/GenBank/DDBJ whole genome shotgun (WGS) entry which is preliminary data.</text>
</comment>
<dbReference type="EMBL" id="JAUOQI010000007">
    <property type="protein sequence ID" value="MDO6578192.1"/>
    <property type="molecule type" value="Genomic_DNA"/>
</dbReference>
<sequence>MLDSITKSNIEFSQSSLNQLQVRSLTDDEISGFGNILRQANEQTTTSKEFLKSLSSDELQLVKKANSLAANIDVDSLSQEGAQNLLSQPDGSDLVDLNNDGIVEIGIGKTIHFPPVNAPAYVKAAWDKATEGMDWGEQARMELTMFSMVYGFGINGVTADAALPPEQQWNTTNINALYEYAQSNLEFRVGMEGWTDYNRQLDKVYDSFFSSIRQSSISTFQPQQNASAMKSSSLSDQTTTTPMSPSDRVKEVNQLVLDAKSESDLES</sequence>
<feature type="region of interest" description="Disordered" evidence="1">
    <location>
        <begin position="220"/>
        <end position="267"/>
    </location>
</feature>